<accession>A0A0E9N5B0</accession>
<organism evidence="1 2">
    <name type="scientific">Flavihumibacter petaseus NBRC 106054</name>
    <dbReference type="NCBI Taxonomy" id="1220578"/>
    <lineage>
        <taxon>Bacteria</taxon>
        <taxon>Pseudomonadati</taxon>
        <taxon>Bacteroidota</taxon>
        <taxon>Chitinophagia</taxon>
        <taxon>Chitinophagales</taxon>
        <taxon>Chitinophagaceae</taxon>
        <taxon>Flavihumibacter</taxon>
    </lineage>
</organism>
<dbReference type="Pfam" id="PF10677">
    <property type="entry name" value="DUF2490"/>
    <property type="match status" value="1"/>
</dbReference>
<protein>
    <recommendedName>
        <fullName evidence="3">DUF2490 domain-containing protein</fullName>
    </recommendedName>
</protein>
<keyword evidence="2" id="KW-1185">Reference proteome</keyword>
<evidence type="ECO:0008006" key="3">
    <source>
        <dbReference type="Google" id="ProtNLM"/>
    </source>
</evidence>
<reference evidence="1 2" key="1">
    <citation type="submission" date="2015-04" db="EMBL/GenBank/DDBJ databases">
        <title>Whole genome shotgun sequence of Flavihumibacter petaseus NBRC 106054.</title>
        <authorList>
            <person name="Miyazawa S."/>
            <person name="Hosoyama A."/>
            <person name="Hashimoto M."/>
            <person name="Noguchi M."/>
            <person name="Tsuchikane K."/>
            <person name="Ohji S."/>
            <person name="Yamazoe A."/>
            <person name="Ichikawa N."/>
            <person name="Kimura A."/>
            <person name="Fujita N."/>
        </authorList>
    </citation>
    <scope>NUCLEOTIDE SEQUENCE [LARGE SCALE GENOMIC DNA]</scope>
    <source>
        <strain evidence="1 2">NBRC 106054</strain>
    </source>
</reference>
<sequence>MCCILVSCSITAQVNTYHQFWNEFAFTGTIGQKWSLELNLGDTYTSTPSNHSVFASSAQIYARVWGHYYMNAKWKFSIFFAGYYNKYVPDIDQREYPESRLALQATWYIKKGRYTLLSRMRMEDRHIKNTDGYNEGVYRFRDQIKLIYPINERRIRAKVAYGIGSMELLFKTPSQVTGDQFFDRSRLTIGGGYSVTDDVQLELTYVNEFLPRETNEVYHALQFNVAFNNLFRNIYKKLHKDKPPVKISSSGANQ</sequence>
<evidence type="ECO:0000313" key="1">
    <source>
        <dbReference type="EMBL" id="GAO45152.1"/>
    </source>
</evidence>
<evidence type="ECO:0000313" key="2">
    <source>
        <dbReference type="Proteomes" id="UP000033121"/>
    </source>
</evidence>
<dbReference type="InterPro" id="IPR019619">
    <property type="entry name" value="DUF2490"/>
</dbReference>
<gene>
    <name evidence="1" type="ORF">FPE01S_04_03950</name>
</gene>
<name>A0A0E9N5B0_9BACT</name>
<dbReference type="EMBL" id="BBWV01000004">
    <property type="protein sequence ID" value="GAO45152.1"/>
    <property type="molecule type" value="Genomic_DNA"/>
</dbReference>
<comment type="caution">
    <text evidence="1">The sequence shown here is derived from an EMBL/GenBank/DDBJ whole genome shotgun (WGS) entry which is preliminary data.</text>
</comment>
<proteinExistence type="predicted"/>
<dbReference type="AlphaFoldDB" id="A0A0E9N5B0"/>
<dbReference type="Proteomes" id="UP000033121">
    <property type="component" value="Unassembled WGS sequence"/>
</dbReference>